<dbReference type="SUPFAM" id="SSF55257">
    <property type="entry name" value="RBP11-like subunits of RNA polymerase"/>
    <property type="match status" value="1"/>
</dbReference>
<evidence type="ECO:0000256" key="9">
    <source>
        <dbReference type="ARBA" id="ARBA00033070"/>
    </source>
</evidence>
<keyword evidence="5 11" id="KW-0808">Transferase</keyword>
<dbReference type="Gene3D" id="3.30.1360.10">
    <property type="entry name" value="RNA polymerase, RBP11-like subunit"/>
    <property type="match status" value="1"/>
</dbReference>
<evidence type="ECO:0000256" key="2">
    <source>
        <dbReference type="ARBA" id="ARBA00012418"/>
    </source>
</evidence>
<dbReference type="InterPro" id="IPR011262">
    <property type="entry name" value="DNA-dir_RNA_pol_insert"/>
</dbReference>
<dbReference type="AlphaFoldDB" id="A0A0C1JSB2"/>
<dbReference type="NCBIfam" id="NF003519">
    <property type="entry name" value="PRK05182.2-5"/>
    <property type="match status" value="1"/>
</dbReference>
<dbReference type="NCBIfam" id="NF003513">
    <property type="entry name" value="PRK05182.1-2"/>
    <property type="match status" value="1"/>
</dbReference>
<dbReference type="GO" id="GO:0003677">
    <property type="term" value="F:DNA binding"/>
    <property type="evidence" value="ECO:0007669"/>
    <property type="project" value="UniProtKB-UniRule"/>
</dbReference>
<evidence type="ECO:0000256" key="11">
    <source>
        <dbReference type="HAMAP-Rule" id="MF_00059"/>
    </source>
</evidence>
<evidence type="ECO:0000256" key="3">
    <source>
        <dbReference type="ARBA" id="ARBA00015972"/>
    </source>
</evidence>
<accession>A0A0C1JSB2</accession>
<feature type="region of interest" description="Alpha C-terminal domain (alpha-CTD)" evidence="11">
    <location>
        <begin position="290"/>
        <end position="392"/>
    </location>
</feature>
<dbReference type="NCBIfam" id="NF003517">
    <property type="entry name" value="PRK05182.2-3"/>
    <property type="match status" value="1"/>
</dbReference>
<comment type="similarity">
    <text evidence="1 11">Belongs to the RNA polymerase alpha chain family.</text>
</comment>
<dbReference type="Proteomes" id="UP000031465">
    <property type="component" value="Unassembled WGS sequence"/>
</dbReference>
<keyword evidence="6 11" id="KW-0548">Nucleotidyltransferase</keyword>
<feature type="region of interest" description="Alpha N-terminal domain (alpha-NTD)" evidence="11">
    <location>
        <begin position="1"/>
        <end position="276"/>
    </location>
</feature>
<dbReference type="GO" id="GO:0000428">
    <property type="term" value="C:DNA-directed RNA polymerase complex"/>
    <property type="evidence" value="ECO:0007669"/>
    <property type="project" value="UniProtKB-KW"/>
</dbReference>
<dbReference type="InterPro" id="IPR011773">
    <property type="entry name" value="DNA-dir_RpoA"/>
</dbReference>
<dbReference type="InterPro" id="IPR011260">
    <property type="entry name" value="RNAP_asu_C"/>
</dbReference>
<feature type="domain" description="DNA-directed RNA polymerase RpoA/D/Rpb3-type" evidence="12">
    <location>
        <begin position="46"/>
        <end position="268"/>
    </location>
</feature>
<proteinExistence type="inferred from homology"/>
<evidence type="ECO:0000313" key="14">
    <source>
        <dbReference type="Proteomes" id="UP000031465"/>
    </source>
</evidence>
<keyword evidence="4 11" id="KW-0240">DNA-directed RNA polymerase</keyword>
<evidence type="ECO:0000256" key="7">
    <source>
        <dbReference type="ARBA" id="ARBA00023163"/>
    </source>
</evidence>
<dbReference type="GO" id="GO:0006351">
    <property type="term" value="P:DNA-templated transcription"/>
    <property type="evidence" value="ECO:0007669"/>
    <property type="project" value="UniProtKB-UniRule"/>
</dbReference>
<dbReference type="CDD" id="cd06928">
    <property type="entry name" value="RNAP_alpha_NTD"/>
    <property type="match status" value="1"/>
</dbReference>
<dbReference type="Gene3D" id="1.10.150.20">
    <property type="entry name" value="5' to 3' exonuclease, C-terminal subdomain"/>
    <property type="match status" value="1"/>
</dbReference>
<evidence type="ECO:0000313" key="13">
    <source>
        <dbReference type="EMBL" id="KIC73376.1"/>
    </source>
</evidence>
<comment type="subunit">
    <text evidence="11">Homodimer. The RNAP catalytic core consists of 2 alpha, 1 beta, 1 beta' and 1 omega subunit. When a sigma factor is associated with the core the holoenzyme is formed, which can initiate transcription.</text>
</comment>
<dbReference type="HAMAP" id="MF_00059">
    <property type="entry name" value="RNApol_bact_RpoA"/>
    <property type="match status" value="1"/>
</dbReference>
<name>A0A0C1JSB2_9BACT</name>
<comment type="domain">
    <text evidence="11">The N-terminal domain is essential for RNAP assembly and basal transcription, whereas the C-terminal domain is involved in interaction with transcriptional regulators and with upstream promoter elements.</text>
</comment>
<dbReference type="GO" id="GO:0005737">
    <property type="term" value="C:cytoplasm"/>
    <property type="evidence" value="ECO:0007669"/>
    <property type="project" value="UniProtKB-ARBA"/>
</dbReference>
<dbReference type="SUPFAM" id="SSF47789">
    <property type="entry name" value="C-terminal domain of RNA polymerase alpha subunit"/>
    <property type="match status" value="1"/>
</dbReference>
<sequence length="392" mass="44935">MLHTIKSQTFISTITIFRSHFMSVKYGKFEMPHKITVDQESPESNFARYVAEPFERGFGHTIGNALRRMMLSSLEAPAIISVRVEGIPHEYMAIEGISEDMTNIILNFKGALLRKLPTEETPRDTRILTKVVEVTQDDLDRNQGQYCVTLQDVVQEGNFEIVNPELHLFTVTKPMRRQVDLRIAFGRGYVPSERHVVRDKTSDEILVDAAFSPVRLINYFIENTRVGQDTDFDRLIMEVTTDGRITPAEALSFAVQIGLKHFEVFNQFNNYALSFDEKDGDRNGDQDELMDKLSLGIDEIELSVRSANCLTGANIETLAELVCIPERRMLEFRNFGKKSLNEIKAKLHEMSLHLGMDLSRFGVSPDNVKDKIKQYREEKKKKKELVKHEDAK</sequence>
<evidence type="ECO:0000256" key="8">
    <source>
        <dbReference type="ARBA" id="ARBA00032524"/>
    </source>
</evidence>
<keyword evidence="7 11" id="KW-0804">Transcription</keyword>
<dbReference type="EC" id="2.7.7.6" evidence="2 11"/>
<evidence type="ECO:0000256" key="6">
    <source>
        <dbReference type="ARBA" id="ARBA00022695"/>
    </source>
</evidence>
<dbReference type="PATRIC" id="fig|362787.3.peg.482"/>
<protein>
    <recommendedName>
        <fullName evidence="3 11">DNA-directed RNA polymerase subunit alpha</fullName>
        <shortName evidence="11">RNAP subunit alpha</shortName>
        <ecNumber evidence="2 11">2.7.7.6</ecNumber>
    </recommendedName>
    <alternativeName>
        <fullName evidence="9 11">RNA polymerase subunit alpha</fullName>
    </alternativeName>
    <alternativeName>
        <fullName evidence="8 11">Transcriptase subunit alpha</fullName>
    </alternativeName>
</protein>
<organism evidence="13 14">
    <name type="scientific">Candidatus Protochlamydia amoebophila</name>
    <dbReference type="NCBI Taxonomy" id="362787"/>
    <lineage>
        <taxon>Bacteria</taxon>
        <taxon>Pseudomonadati</taxon>
        <taxon>Chlamydiota</taxon>
        <taxon>Chlamydiia</taxon>
        <taxon>Parachlamydiales</taxon>
        <taxon>Parachlamydiaceae</taxon>
        <taxon>Candidatus Protochlamydia</taxon>
    </lineage>
</organism>
<dbReference type="Pfam" id="PF01193">
    <property type="entry name" value="RNA_pol_L"/>
    <property type="match status" value="1"/>
</dbReference>
<dbReference type="Pfam" id="PF01000">
    <property type="entry name" value="RNA_pol_A_bac"/>
    <property type="match status" value="1"/>
</dbReference>
<comment type="catalytic activity">
    <reaction evidence="10 11">
        <text>RNA(n) + a ribonucleoside 5'-triphosphate = RNA(n+1) + diphosphate</text>
        <dbReference type="Rhea" id="RHEA:21248"/>
        <dbReference type="Rhea" id="RHEA-COMP:14527"/>
        <dbReference type="Rhea" id="RHEA-COMP:17342"/>
        <dbReference type="ChEBI" id="CHEBI:33019"/>
        <dbReference type="ChEBI" id="CHEBI:61557"/>
        <dbReference type="ChEBI" id="CHEBI:140395"/>
        <dbReference type="EC" id="2.7.7.6"/>
    </reaction>
</comment>
<evidence type="ECO:0000256" key="4">
    <source>
        <dbReference type="ARBA" id="ARBA00022478"/>
    </source>
</evidence>
<evidence type="ECO:0000259" key="12">
    <source>
        <dbReference type="SMART" id="SM00662"/>
    </source>
</evidence>
<dbReference type="Pfam" id="PF03118">
    <property type="entry name" value="RNA_pol_A_CTD"/>
    <property type="match status" value="1"/>
</dbReference>
<evidence type="ECO:0000256" key="5">
    <source>
        <dbReference type="ARBA" id="ARBA00022679"/>
    </source>
</evidence>
<dbReference type="GO" id="GO:0046983">
    <property type="term" value="F:protein dimerization activity"/>
    <property type="evidence" value="ECO:0007669"/>
    <property type="project" value="InterPro"/>
</dbReference>
<comment type="caution">
    <text evidence="13">The sequence shown here is derived from an EMBL/GenBank/DDBJ whole genome shotgun (WGS) entry which is preliminary data.</text>
</comment>
<dbReference type="NCBIfam" id="TIGR02027">
    <property type="entry name" value="rpoA"/>
    <property type="match status" value="1"/>
</dbReference>
<evidence type="ECO:0000256" key="10">
    <source>
        <dbReference type="ARBA" id="ARBA00048552"/>
    </source>
</evidence>
<dbReference type="SUPFAM" id="SSF56553">
    <property type="entry name" value="Insert subdomain of RNA polymerase alpha subunit"/>
    <property type="match status" value="1"/>
</dbReference>
<dbReference type="InterPro" id="IPR036603">
    <property type="entry name" value="RBP11-like"/>
</dbReference>
<dbReference type="GO" id="GO:0003899">
    <property type="term" value="F:DNA-directed RNA polymerase activity"/>
    <property type="evidence" value="ECO:0007669"/>
    <property type="project" value="UniProtKB-UniRule"/>
</dbReference>
<evidence type="ECO:0000256" key="1">
    <source>
        <dbReference type="ARBA" id="ARBA00007123"/>
    </source>
</evidence>
<dbReference type="InterPro" id="IPR036643">
    <property type="entry name" value="RNApol_insert_sf"/>
</dbReference>
<dbReference type="EMBL" id="JSAN01000030">
    <property type="protein sequence ID" value="KIC73376.1"/>
    <property type="molecule type" value="Genomic_DNA"/>
</dbReference>
<dbReference type="InterPro" id="IPR011263">
    <property type="entry name" value="DNA-dir_RNA_pol_RpoA/D/Rpb3"/>
</dbReference>
<dbReference type="Gene3D" id="2.170.120.12">
    <property type="entry name" value="DNA-directed RNA polymerase, insert domain"/>
    <property type="match status" value="1"/>
</dbReference>
<gene>
    <name evidence="11 13" type="primary">rpoA</name>
    <name evidence="13" type="ORF">DB44_BG00650</name>
</gene>
<dbReference type="SMART" id="SM00662">
    <property type="entry name" value="RPOLD"/>
    <property type="match status" value="1"/>
</dbReference>
<comment type="function">
    <text evidence="11">DNA-dependent RNA polymerase catalyzes the transcription of DNA into RNA using the four ribonucleoside triphosphates as substrates.</text>
</comment>
<reference evidence="13 14" key="1">
    <citation type="journal article" date="2014" name="Mol. Biol. Evol.">
        <title>Massive expansion of Ubiquitination-related gene families within the Chlamydiae.</title>
        <authorList>
            <person name="Domman D."/>
            <person name="Collingro A."/>
            <person name="Lagkouvardos I."/>
            <person name="Gehre L."/>
            <person name="Weinmaier T."/>
            <person name="Rattei T."/>
            <person name="Subtil A."/>
            <person name="Horn M."/>
        </authorList>
    </citation>
    <scope>NUCLEOTIDE SEQUENCE [LARGE SCALE GENOMIC DNA]</scope>
    <source>
        <strain evidence="13 14">EI2</strain>
    </source>
</reference>